<keyword evidence="3" id="KW-1185">Reference proteome</keyword>
<organism evidence="2 3">
    <name type="scientific">Thermococcus siculi</name>
    <dbReference type="NCBI Taxonomy" id="72803"/>
    <lineage>
        <taxon>Archaea</taxon>
        <taxon>Methanobacteriati</taxon>
        <taxon>Methanobacteriota</taxon>
        <taxon>Thermococci</taxon>
        <taxon>Thermococcales</taxon>
        <taxon>Thermococcaceae</taxon>
        <taxon>Thermococcus</taxon>
    </lineage>
</organism>
<keyword evidence="1" id="KW-1133">Transmembrane helix</keyword>
<evidence type="ECO:0000313" key="3">
    <source>
        <dbReference type="Proteomes" id="UP000250125"/>
    </source>
</evidence>
<accession>A0A2Z2MPD6</accession>
<dbReference type="EMBL" id="CP015103">
    <property type="protein sequence ID" value="ASJ08504.1"/>
    <property type="molecule type" value="Genomic_DNA"/>
</dbReference>
<evidence type="ECO:0000313" key="2">
    <source>
        <dbReference type="EMBL" id="ASJ08504.1"/>
    </source>
</evidence>
<dbReference type="RefSeq" id="WP_088855742.1">
    <property type="nucleotide sequence ID" value="NZ_CP015103.1"/>
</dbReference>
<protein>
    <submittedName>
        <fullName evidence="2">Uncharacterized protein</fullName>
    </submittedName>
</protein>
<keyword evidence="1" id="KW-0812">Transmembrane</keyword>
<name>A0A2Z2MPD6_9EURY</name>
<dbReference type="GeneID" id="33317444"/>
<keyword evidence="1" id="KW-0472">Membrane</keyword>
<proteinExistence type="predicted"/>
<gene>
    <name evidence="2" type="ORF">A3L11_04360</name>
</gene>
<dbReference type="OrthoDB" id="376130at2157"/>
<feature type="transmembrane region" description="Helical" evidence="1">
    <location>
        <begin position="14"/>
        <end position="32"/>
    </location>
</feature>
<sequence length="75" mass="8667">MADPNWKIRFKSNLIRSIPASFILSFIFGTVGNDAKTVEFALGFVFLFGIFWFLYTASRVDKLNERKECLPIRDS</sequence>
<feature type="transmembrane region" description="Helical" evidence="1">
    <location>
        <begin position="38"/>
        <end position="57"/>
    </location>
</feature>
<dbReference type="AlphaFoldDB" id="A0A2Z2MPD6"/>
<dbReference type="Proteomes" id="UP000250125">
    <property type="component" value="Chromosome"/>
</dbReference>
<reference evidence="2 3" key="1">
    <citation type="submission" date="2016-04" db="EMBL/GenBank/DDBJ databases">
        <title>Complete genome sequence of Thermococcus siculi type strain RG-20.</title>
        <authorList>
            <person name="Oger P.M."/>
        </authorList>
    </citation>
    <scope>NUCLEOTIDE SEQUENCE [LARGE SCALE GENOMIC DNA]</scope>
    <source>
        <strain evidence="2 3">RG-20</strain>
    </source>
</reference>
<dbReference type="KEGG" id="tsl:A3L11_04360"/>
<evidence type="ECO:0000256" key="1">
    <source>
        <dbReference type="SAM" id="Phobius"/>
    </source>
</evidence>